<dbReference type="PANTHER" id="PTHR30290">
    <property type="entry name" value="PERIPLASMIC BINDING COMPONENT OF ABC TRANSPORTER"/>
    <property type="match status" value="1"/>
</dbReference>
<dbReference type="InterPro" id="IPR030678">
    <property type="entry name" value="Peptide/Ni-bd"/>
</dbReference>
<keyword evidence="1" id="KW-0732">Signal</keyword>
<evidence type="ECO:0000259" key="2">
    <source>
        <dbReference type="Pfam" id="PF00496"/>
    </source>
</evidence>
<dbReference type="CDD" id="cd08497">
    <property type="entry name" value="MbnE-like"/>
    <property type="match status" value="1"/>
</dbReference>
<organism evidence="3">
    <name type="scientific">hydrothermal vent metagenome</name>
    <dbReference type="NCBI Taxonomy" id="652676"/>
    <lineage>
        <taxon>unclassified sequences</taxon>
        <taxon>metagenomes</taxon>
        <taxon>ecological metagenomes</taxon>
    </lineage>
</organism>
<dbReference type="PANTHER" id="PTHR30290:SF64">
    <property type="entry name" value="ABC TRANSPORTER PERIPLASMIC BINDING PROTEIN"/>
    <property type="match status" value="1"/>
</dbReference>
<evidence type="ECO:0000313" key="3">
    <source>
        <dbReference type="EMBL" id="VAW36243.1"/>
    </source>
</evidence>
<dbReference type="GO" id="GO:0030288">
    <property type="term" value="C:outer membrane-bounded periplasmic space"/>
    <property type="evidence" value="ECO:0007669"/>
    <property type="project" value="TreeGrafter"/>
</dbReference>
<name>A0A3B0V7G3_9ZZZZ</name>
<dbReference type="SUPFAM" id="SSF53850">
    <property type="entry name" value="Periplasmic binding protein-like II"/>
    <property type="match status" value="1"/>
</dbReference>
<dbReference type="PIRSF" id="PIRSF002741">
    <property type="entry name" value="MppA"/>
    <property type="match status" value="1"/>
</dbReference>
<dbReference type="Gene3D" id="3.40.190.10">
    <property type="entry name" value="Periplasmic binding protein-like II"/>
    <property type="match status" value="1"/>
</dbReference>
<feature type="domain" description="Solute-binding protein family 5" evidence="2">
    <location>
        <begin position="104"/>
        <end position="510"/>
    </location>
</feature>
<dbReference type="GO" id="GO:0043190">
    <property type="term" value="C:ATP-binding cassette (ABC) transporter complex"/>
    <property type="evidence" value="ECO:0007669"/>
    <property type="project" value="InterPro"/>
</dbReference>
<dbReference type="InterPro" id="IPR039424">
    <property type="entry name" value="SBP_5"/>
</dbReference>
<dbReference type="Gene3D" id="3.10.105.10">
    <property type="entry name" value="Dipeptide-binding Protein, Domain 3"/>
    <property type="match status" value="1"/>
</dbReference>
<accession>A0A3B0V7G3</accession>
<protein>
    <submittedName>
        <fullName evidence="3">ABC transporter, substrate-binding protein (Cluster 5, nickel/peptides/opines)</fullName>
    </submittedName>
</protein>
<dbReference type="GO" id="GO:0042884">
    <property type="term" value="P:microcin transport"/>
    <property type="evidence" value="ECO:0007669"/>
    <property type="project" value="TreeGrafter"/>
</dbReference>
<dbReference type="AlphaFoldDB" id="A0A3B0V7G3"/>
<gene>
    <name evidence="3" type="ORF">MNBD_DELTA04-900</name>
</gene>
<reference evidence="3" key="1">
    <citation type="submission" date="2018-06" db="EMBL/GenBank/DDBJ databases">
        <authorList>
            <person name="Zhirakovskaya E."/>
        </authorList>
    </citation>
    <scope>NUCLEOTIDE SEQUENCE</scope>
</reference>
<sequence length="604" mass="69149">MGMDMARVKLFFVFLLVLISPCRLFAAHGVSIDGYLKYPPDFKHFDYVSDRAVKGGSLTLHALGSFDKMNPFTLKGSAPFGLEDFVFETLAVPSLDEPFAEYGLIARDIKVAADKLSVTFTIDKRARFSDGTPVTPADVKFSLDTLKSNKAHPFYQIYLRDIKGAVILDQHRIRFLFARPNRELHMIASRLPVFSRAFYEKHGFNSPGMTPPIGSGPYVVAEVNPGKSITYRRNPDYWARDLPVRKGMFNFNTITVKYFRDQIVSVEAFKAGEFDFMVVNIAKQWQRDLTGKRFRDGKLVKKLFPHKNDAGMQGFVFNTRRPLFKDRRVRRALGLAFDFEWTNKVMFFDQYTRSNSYFSNSYLAATGLPHGLELKMLEPFRAQLPPAVFTTPLTPPSTAPPSSLRDNLKMAVKLLAQAGWRVKNGVLQNKKGEPFSFEILVVSPSFGRVMAPYVENLRRLGIKASYRTIDPALYADRIKNFDFDMVVNVYGESQSPGNEQRDYWYSTSANRKGSRNLAGVNSPVVDHLVDNIIYASTQKKLTAACKALDRVLWYGYYVVPNWYLASYRLAYSSRFRQPRTLPFYYNPYQLLMTWWDGSVKRQRP</sequence>
<evidence type="ECO:0000256" key="1">
    <source>
        <dbReference type="ARBA" id="ARBA00022729"/>
    </source>
</evidence>
<dbReference type="Pfam" id="PF00496">
    <property type="entry name" value="SBP_bac_5"/>
    <property type="match status" value="1"/>
</dbReference>
<dbReference type="InterPro" id="IPR000914">
    <property type="entry name" value="SBP_5_dom"/>
</dbReference>
<dbReference type="GO" id="GO:0015833">
    <property type="term" value="P:peptide transport"/>
    <property type="evidence" value="ECO:0007669"/>
    <property type="project" value="TreeGrafter"/>
</dbReference>
<proteinExistence type="predicted"/>
<dbReference type="EMBL" id="UOEY01000022">
    <property type="protein sequence ID" value="VAW36243.1"/>
    <property type="molecule type" value="Genomic_DNA"/>
</dbReference>
<dbReference type="GO" id="GO:1904680">
    <property type="term" value="F:peptide transmembrane transporter activity"/>
    <property type="evidence" value="ECO:0007669"/>
    <property type="project" value="TreeGrafter"/>
</dbReference>